<organism evidence="3 4">
    <name type="scientific">Candidatus Muproteobacteria bacterium RBG_16_62_13</name>
    <dbReference type="NCBI Taxonomy" id="1817756"/>
    <lineage>
        <taxon>Bacteria</taxon>
        <taxon>Pseudomonadati</taxon>
        <taxon>Pseudomonadota</taxon>
        <taxon>Candidatus Muproteobacteria</taxon>
    </lineage>
</organism>
<dbReference type="AlphaFoldDB" id="A0A1F6SYJ0"/>
<name>A0A1F6SYJ0_9PROT</name>
<evidence type="ECO:0008006" key="5">
    <source>
        <dbReference type="Google" id="ProtNLM"/>
    </source>
</evidence>
<dbReference type="SUPFAM" id="SSF46626">
    <property type="entry name" value="Cytochrome c"/>
    <property type="match status" value="1"/>
</dbReference>
<feature type="signal peptide" evidence="2">
    <location>
        <begin position="1"/>
        <end position="24"/>
    </location>
</feature>
<dbReference type="EMBL" id="MFSQ01000138">
    <property type="protein sequence ID" value="OGI37816.1"/>
    <property type="molecule type" value="Genomic_DNA"/>
</dbReference>
<dbReference type="STRING" id="1817756.A2140_05325"/>
<evidence type="ECO:0000256" key="2">
    <source>
        <dbReference type="SAM" id="SignalP"/>
    </source>
</evidence>
<keyword evidence="2" id="KW-0732">Signal</keyword>
<dbReference type="Gene3D" id="1.10.760.10">
    <property type="entry name" value="Cytochrome c-like domain"/>
    <property type="match status" value="1"/>
</dbReference>
<evidence type="ECO:0000313" key="4">
    <source>
        <dbReference type="Proteomes" id="UP000178379"/>
    </source>
</evidence>
<feature type="chain" id="PRO_5009526481" description="Cytochrome c domain-containing protein" evidence="2">
    <location>
        <begin position="25"/>
        <end position="127"/>
    </location>
</feature>
<dbReference type="Proteomes" id="UP000178379">
    <property type="component" value="Unassembled WGS sequence"/>
</dbReference>
<reference evidence="3 4" key="1">
    <citation type="journal article" date="2016" name="Nat. Commun.">
        <title>Thousands of microbial genomes shed light on interconnected biogeochemical processes in an aquifer system.</title>
        <authorList>
            <person name="Anantharaman K."/>
            <person name="Brown C.T."/>
            <person name="Hug L.A."/>
            <person name="Sharon I."/>
            <person name="Castelle C.J."/>
            <person name="Probst A.J."/>
            <person name="Thomas B.C."/>
            <person name="Singh A."/>
            <person name="Wilkins M.J."/>
            <person name="Karaoz U."/>
            <person name="Brodie E.L."/>
            <person name="Williams K.H."/>
            <person name="Hubbard S.S."/>
            <person name="Banfield J.F."/>
        </authorList>
    </citation>
    <scope>NUCLEOTIDE SEQUENCE [LARGE SCALE GENOMIC DNA]</scope>
</reference>
<comment type="caution">
    <text evidence="3">The sequence shown here is derived from an EMBL/GenBank/DDBJ whole genome shotgun (WGS) entry which is preliminary data.</text>
</comment>
<sequence>MIAMRLLIPVVAMWLSFGAAPAPAAVGDATVREPVLPPANGKKKSGPTDSSPASRGQLLYENHCQACHTSQLHIREQRRAGTIDELRGWVTRWATVQKLNWGDEEIGAVTDYLNRRYYRLAPPARKN</sequence>
<dbReference type="InterPro" id="IPR036909">
    <property type="entry name" value="Cyt_c-like_dom_sf"/>
</dbReference>
<evidence type="ECO:0000313" key="3">
    <source>
        <dbReference type="EMBL" id="OGI37816.1"/>
    </source>
</evidence>
<dbReference type="GO" id="GO:0020037">
    <property type="term" value="F:heme binding"/>
    <property type="evidence" value="ECO:0007669"/>
    <property type="project" value="InterPro"/>
</dbReference>
<accession>A0A1F6SYJ0</accession>
<feature type="region of interest" description="Disordered" evidence="1">
    <location>
        <begin position="33"/>
        <end position="55"/>
    </location>
</feature>
<protein>
    <recommendedName>
        <fullName evidence="5">Cytochrome c domain-containing protein</fullName>
    </recommendedName>
</protein>
<proteinExistence type="predicted"/>
<dbReference type="GO" id="GO:0009055">
    <property type="term" value="F:electron transfer activity"/>
    <property type="evidence" value="ECO:0007669"/>
    <property type="project" value="InterPro"/>
</dbReference>
<evidence type="ECO:0000256" key="1">
    <source>
        <dbReference type="SAM" id="MobiDB-lite"/>
    </source>
</evidence>
<gene>
    <name evidence="3" type="ORF">A2140_05325</name>
</gene>